<sequence length="414" mass="43982">MDHLLGRLAARRGRCWGAPARRVIPFLQAPPHLRIRDIACLRDGQDLGVSLGESVRSCRNAIAGCARCGWPAWARLVTIGPHRTFLLRRQTLNRLSRRQILAAGALAPWLPAALASDFPSRPVTLILPFAPGGVADITARTVGQAMAPLLGQPVVIDNRPGAGGIVATQAVLGAPPDGHTLLLMSNATAVSVHLVRKLPYDVQRQLLPITTLGFFELGLAVPANSRLGTLKDLLAQARSQPGRLTIGTIAVGSTQHLSAELFKARTGIDAVVVPYKGSPAVINALRTGEIDVAFEILSPLLPQLKAGTIRLLAVTGTQRFASLPEVPTVMEQGVADYSVDSWNALAAPAGTPAAAIERIRAAATQALAQPAVVERLRELGVKARASQPAEQARLLADEIQHWGRVVRAAKIEPE</sequence>
<dbReference type="EMBL" id="CP035710">
    <property type="protein sequence ID" value="QEN02946.1"/>
    <property type="molecule type" value="Genomic_DNA"/>
</dbReference>
<name>A0A5C1Q7S9_9BURK</name>
<dbReference type="OrthoDB" id="8678477at2"/>
<reference evidence="2 3" key="1">
    <citation type="submission" date="2019-02" db="EMBL/GenBank/DDBJ databases">
        <title>Complete Genome Sequence and Methylome Analysis of Sphaerotilus natans subsp. sulfidivorans D-507.</title>
        <authorList>
            <person name="Fomenkov A."/>
            <person name="Gridneva E."/>
            <person name="Smolyakov D."/>
            <person name="Dubinina G."/>
            <person name="Vincze T."/>
            <person name="Grabovich M."/>
            <person name="Roberts R.J."/>
        </authorList>
    </citation>
    <scope>NUCLEOTIDE SEQUENCE [LARGE SCALE GENOMIC DNA]</scope>
    <source>
        <strain evidence="2 3">D-507</strain>
        <plasmid evidence="3">psna507_unt10</plasmid>
    </source>
</reference>
<dbReference type="PANTHER" id="PTHR42928">
    <property type="entry name" value="TRICARBOXYLATE-BINDING PROTEIN"/>
    <property type="match status" value="1"/>
</dbReference>
<geneLocation type="plasmid" evidence="3">
    <name>psna507_unt10</name>
</geneLocation>
<keyword evidence="2" id="KW-0614">Plasmid</keyword>
<evidence type="ECO:0000313" key="2">
    <source>
        <dbReference type="EMBL" id="QEN02946.1"/>
    </source>
</evidence>
<dbReference type="Proteomes" id="UP000323522">
    <property type="component" value="Plasmid pSna507_unt10"/>
</dbReference>
<accession>A0A5C1Q7S9</accession>
<gene>
    <name evidence="2" type="ORF">EWH46_19005</name>
</gene>
<protein>
    <submittedName>
        <fullName evidence="2">Tripartite tricarboxylate transporter substrate binding protein</fullName>
    </submittedName>
</protein>
<dbReference type="KEGG" id="snn:EWH46_19005"/>
<dbReference type="SUPFAM" id="SSF53850">
    <property type="entry name" value="Periplasmic binding protein-like II"/>
    <property type="match status" value="1"/>
</dbReference>
<dbReference type="AlphaFoldDB" id="A0A5C1Q7S9"/>
<evidence type="ECO:0000256" key="1">
    <source>
        <dbReference type="ARBA" id="ARBA00006987"/>
    </source>
</evidence>
<dbReference type="Pfam" id="PF03401">
    <property type="entry name" value="TctC"/>
    <property type="match status" value="1"/>
</dbReference>
<organism evidence="2 3">
    <name type="scientific">Sphaerotilus sulfidivorans</name>
    <dbReference type="NCBI Taxonomy" id="639200"/>
    <lineage>
        <taxon>Bacteria</taxon>
        <taxon>Pseudomonadati</taxon>
        <taxon>Pseudomonadota</taxon>
        <taxon>Betaproteobacteria</taxon>
        <taxon>Burkholderiales</taxon>
        <taxon>Sphaerotilaceae</taxon>
        <taxon>Sphaerotilus</taxon>
    </lineage>
</organism>
<dbReference type="Gene3D" id="3.40.190.150">
    <property type="entry name" value="Bordetella uptake gene, domain 1"/>
    <property type="match status" value="1"/>
</dbReference>
<evidence type="ECO:0000313" key="3">
    <source>
        <dbReference type="Proteomes" id="UP000323522"/>
    </source>
</evidence>
<dbReference type="InterPro" id="IPR005064">
    <property type="entry name" value="BUG"/>
</dbReference>
<dbReference type="PANTHER" id="PTHR42928:SF5">
    <property type="entry name" value="BLR1237 PROTEIN"/>
    <property type="match status" value="1"/>
</dbReference>
<comment type="similarity">
    <text evidence="1">Belongs to the UPF0065 (bug) family.</text>
</comment>
<dbReference type="InterPro" id="IPR042100">
    <property type="entry name" value="Bug_dom1"/>
</dbReference>
<proteinExistence type="inferred from homology"/>
<dbReference type="Gene3D" id="3.40.190.10">
    <property type="entry name" value="Periplasmic binding protein-like II"/>
    <property type="match status" value="1"/>
</dbReference>